<evidence type="ECO:0000313" key="3">
    <source>
        <dbReference type="EMBL" id="KAH7116430.1"/>
    </source>
</evidence>
<evidence type="ECO:0000259" key="2">
    <source>
        <dbReference type="Pfam" id="PF12776"/>
    </source>
</evidence>
<comment type="caution">
    <text evidence="3">The sequence shown here is derived from an EMBL/GenBank/DDBJ whole genome shotgun (WGS) entry which is preliminary data.</text>
</comment>
<protein>
    <recommendedName>
        <fullName evidence="2">Myb/SANT-like domain-containing protein</fullName>
    </recommendedName>
</protein>
<dbReference type="AlphaFoldDB" id="A0A9P9D9T2"/>
<dbReference type="Proteomes" id="UP000738349">
    <property type="component" value="Unassembled WGS sequence"/>
</dbReference>
<dbReference type="Pfam" id="PF12776">
    <property type="entry name" value="Myb_DNA-bind_3"/>
    <property type="match status" value="1"/>
</dbReference>
<evidence type="ECO:0000256" key="1">
    <source>
        <dbReference type="SAM" id="MobiDB-lite"/>
    </source>
</evidence>
<feature type="compositionally biased region" description="Basic residues" evidence="1">
    <location>
        <begin position="55"/>
        <end position="67"/>
    </location>
</feature>
<proteinExistence type="predicted"/>
<keyword evidence="4" id="KW-1185">Reference proteome</keyword>
<feature type="non-terminal residue" evidence="3">
    <location>
        <position position="243"/>
    </location>
</feature>
<gene>
    <name evidence="3" type="ORF">EDB81DRAFT_819506</name>
</gene>
<name>A0A9P9D9T2_9HYPO</name>
<dbReference type="OrthoDB" id="4957278at2759"/>
<feature type="domain" description="Myb/SANT-like" evidence="2">
    <location>
        <begin position="80"/>
        <end position="176"/>
    </location>
</feature>
<dbReference type="EMBL" id="JAGMUV010000029">
    <property type="protein sequence ID" value="KAH7116430.1"/>
    <property type="molecule type" value="Genomic_DNA"/>
</dbReference>
<reference evidence="3" key="1">
    <citation type="journal article" date="2021" name="Nat. Commun.">
        <title>Genetic determinants of endophytism in the Arabidopsis root mycobiome.</title>
        <authorList>
            <person name="Mesny F."/>
            <person name="Miyauchi S."/>
            <person name="Thiergart T."/>
            <person name="Pickel B."/>
            <person name="Atanasova L."/>
            <person name="Karlsson M."/>
            <person name="Huettel B."/>
            <person name="Barry K.W."/>
            <person name="Haridas S."/>
            <person name="Chen C."/>
            <person name="Bauer D."/>
            <person name="Andreopoulos W."/>
            <person name="Pangilinan J."/>
            <person name="LaButti K."/>
            <person name="Riley R."/>
            <person name="Lipzen A."/>
            <person name="Clum A."/>
            <person name="Drula E."/>
            <person name="Henrissat B."/>
            <person name="Kohler A."/>
            <person name="Grigoriev I.V."/>
            <person name="Martin F.M."/>
            <person name="Hacquard S."/>
        </authorList>
    </citation>
    <scope>NUCLEOTIDE SEQUENCE</scope>
    <source>
        <strain evidence="3">MPI-CAGE-AT-0147</strain>
    </source>
</reference>
<feature type="compositionally biased region" description="Polar residues" evidence="1">
    <location>
        <begin position="1"/>
        <end position="11"/>
    </location>
</feature>
<evidence type="ECO:0000313" key="4">
    <source>
        <dbReference type="Proteomes" id="UP000738349"/>
    </source>
</evidence>
<accession>A0A9P9D9T2</accession>
<feature type="region of interest" description="Disordered" evidence="1">
    <location>
        <begin position="1"/>
        <end position="79"/>
    </location>
</feature>
<dbReference type="InterPro" id="IPR024752">
    <property type="entry name" value="Myb/SANT-like_dom"/>
</dbReference>
<organism evidence="3 4">
    <name type="scientific">Dactylonectria macrodidyma</name>
    <dbReference type="NCBI Taxonomy" id="307937"/>
    <lineage>
        <taxon>Eukaryota</taxon>
        <taxon>Fungi</taxon>
        <taxon>Dikarya</taxon>
        <taxon>Ascomycota</taxon>
        <taxon>Pezizomycotina</taxon>
        <taxon>Sordariomycetes</taxon>
        <taxon>Hypocreomycetidae</taxon>
        <taxon>Hypocreales</taxon>
        <taxon>Nectriaceae</taxon>
        <taxon>Dactylonectria</taxon>
    </lineage>
</organism>
<sequence>MSSSGPTPASDSQRTTRRSRIPPPPQQLGDVDVIEVTDLTATEPAVAARPSRPPPRPKAKRTQKKKASPTEEEGLKRPRWQDDHIFSLLELVAEARAAGDPAFDKGLNQRARHLKIAEKLTLKWPEVMFDQIRVQRKCAALMRVWKTFLAIVNMTGTSYDKETGKISCSTEQWEYYERKFGDTARSLQRYGLPRRNLYEQAFVGTEEVGLTAVEAGDVTGLSEIEFIPVDSGSEGYEGSEAED</sequence>